<dbReference type="GO" id="GO:0016787">
    <property type="term" value="F:hydrolase activity"/>
    <property type="evidence" value="ECO:0007669"/>
    <property type="project" value="UniProtKB-KW"/>
</dbReference>
<comment type="cofactor">
    <cofactor evidence="1">
        <name>Mg(2+)</name>
        <dbReference type="ChEBI" id="CHEBI:18420"/>
    </cofactor>
</comment>
<proteinExistence type="inferred from homology"/>
<dbReference type="GO" id="GO:0006310">
    <property type="term" value="P:DNA recombination"/>
    <property type="evidence" value="ECO:0007669"/>
    <property type="project" value="UniProtKB-KW"/>
</dbReference>
<dbReference type="PANTHER" id="PTHR10492:SF92">
    <property type="entry name" value="ATP-DEPENDENT DNA HELICASE"/>
    <property type="match status" value="1"/>
</dbReference>
<protein>
    <recommendedName>
        <fullName evidence="1">ATP-dependent DNA helicase</fullName>
        <ecNumber evidence="1">5.6.2.3</ecNumber>
    </recommendedName>
</protein>
<keyword evidence="1" id="KW-0547">Nucleotide-binding</keyword>
<keyword evidence="1" id="KW-0347">Helicase</keyword>
<dbReference type="GO" id="GO:0006281">
    <property type="term" value="P:DNA repair"/>
    <property type="evidence" value="ECO:0007669"/>
    <property type="project" value="UniProtKB-KW"/>
</dbReference>
<keyword evidence="1" id="KW-0233">DNA recombination</keyword>
<dbReference type="EMBL" id="NBSK02000006">
    <property type="protein sequence ID" value="KAJ0200165.1"/>
    <property type="molecule type" value="Genomic_DNA"/>
</dbReference>
<evidence type="ECO:0000313" key="4">
    <source>
        <dbReference type="Proteomes" id="UP000235145"/>
    </source>
</evidence>
<dbReference type="EC" id="5.6.2.3" evidence="1"/>
<dbReference type="SUPFAM" id="SSF52540">
    <property type="entry name" value="P-loop containing nucleoside triphosphate hydrolases"/>
    <property type="match status" value="1"/>
</dbReference>
<keyword evidence="1" id="KW-0067">ATP-binding</keyword>
<evidence type="ECO:0000313" key="3">
    <source>
        <dbReference type="EMBL" id="KAJ0200165.1"/>
    </source>
</evidence>
<comment type="similarity">
    <text evidence="1">Belongs to the helicase family.</text>
</comment>
<evidence type="ECO:0000256" key="1">
    <source>
        <dbReference type="RuleBase" id="RU363044"/>
    </source>
</evidence>
<dbReference type="AlphaFoldDB" id="A0A9R1V5M4"/>
<dbReference type="GO" id="GO:0043139">
    <property type="term" value="F:5'-3' DNA helicase activity"/>
    <property type="evidence" value="ECO:0007669"/>
    <property type="project" value="UniProtKB-EC"/>
</dbReference>
<keyword evidence="1" id="KW-0378">Hydrolase</keyword>
<feature type="domain" description="DNA helicase Pif1-like DEAD-box helicase" evidence="2">
    <location>
        <begin position="127"/>
        <end position="295"/>
    </location>
</feature>
<keyword evidence="4" id="KW-1185">Reference proteome</keyword>
<accession>A0A9R1V5M4</accession>
<reference evidence="3 4" key="1">
    <citation type="journal article" date="2017" name="Nat. Commun.">
        <title>Genome assembly with in vitro proximity ligation data and whole-genome triplication in lettuce.</title>
        <authorList>
            <person name="Reyes-Chin-Wo S."/>
            <person name="Wang Z."/>
            <person name="Yang X."/>
            <person name="Kozik A."/>
            <person name="Arikit S."/>
            <person name="Song C."/>
            <person name="Xia L."/>
            <person name="Froenicke L."/>
            <person name="Lavelle D.O."/>
            <person name="Truco M.J."/>
            <person name="Xia R."/>
            <person name="Zhu S."/>
            <person name="Xu C."/>
            <person name="Xu H."/>
            <person name="Xu X."/>
            <person name="Cox K."/>
            <person name="Korf I."/>
            <person name="Meyers B.C."/>
            <person name="Michelmore R.W."/>
        </authorList>
    </citation>
    <scope>NUCLEOTIDE SEQUENCE [LARGE SCALE GENOMIC DNA]</scope>
    <source>
        <strain evidence="4">cv. Salinas</strain>
        <tissue evidence="3">Seedlings</tissue>
    </source>
</reference>
<sequence>MDTYLMITTNNYVWKRHQTSTCHMNYEDFSLPYLYIQILTFQENYVSHLKLPCLKTLYTDIRSLTEAKRCAFQQINTLLQSNGRQLHEFDILPNDLSYADLEDDTREVATEKSIIVSEKDQRAMQNLNKKQKLTLDTIIRKVESNNGGAFFIDGPGGIGKTFLYRALLAYIRLKGQIALAAAISGIATLLLPRGRTTHSRFKIPLDLTDRSNCRISKQSSLGILIKTCTILIWDEAPMEKKRQAIEALDDLLQDLMESTKIFGGKVVVLGGDFWQTLPVVRNGSKHDIITACITN</sequence>
<evidence type="ECO:0000259" key="2">
    <source>
        <dbReference type="Pfam" id="PF05970"/>
    </source>
</evidence>
<keyword evidence="1" id="KW-0234">DNA repair</keyword>
<dbReference type="Pfam" id="PF05970">
    <property type="entry name" value="PIF1"/>
    <property type="match status" value="1"/>
</dbReference>
<organism evidence="3 4">
    <name type="scientific">Lactuca sativa</name>
    <name type="common">Garden lettuce</name>
    <dbReference type="NCBI Taxonomy" id="4236"/>
    <lineage>
        <taxon>Eukaryota</taxon>
        <taxon>Viridiplantae</taxon>
        <taxon>Streptophyta</taxon>
        <taxon>Embryophyta</taxon>
        <taxon>Tracheophyta</taxon>
        <taxon>Spermatophyta</taxon>
        <taxon>Magnoliopsida</taxon>
        <taxon>eudicotyledons</taxon>
        <taxon>Gunneridae</taxon>
        <taxon>Pentapetalae</taxon>
        <taxon>asterids</taxon>
        <taxon>campanulids</taxon>
        <taxon>Asterales</taxon>
        <taxon>Asteraceae</taxon>
        <taxon>Cichorioideae</taxon>
        <taxon>Cichorieae</taxon>
        <taxon>Lactucinae</taxon>
        <taxon>Lactuca</taxon>
    </lineage>
</organism>
<keyword evidence="1" id="KW-0227">DNA damage</keyword>
<name>A0A9R1V5M4_LACSA</name>
<comment type="caution">
    <text evidence="3">The sequence shown here is derived from an EMBL/GenBank/DDBJ whole genome shotgun (WGS) entry which is preliminary data.</text>
</comment>
<gene>
    <name evidence="3" type="ORF">LSAT_V11C600319220</name>
</gene>
<dbReference type="InterPro" id="IPR027417">
    <property type="entry name" value="P-loop_NTPase"/>
</dbReference>
<comment type="catalytic activity">
    <reaction evidence="1">
        <text>ATP + H2O = ADP + phosphate + H(+)</text>
        <dbReference type="Rhea" id="RHEA:13065"/>
        <dbReference type="ChEBI" id="CHEBI:15377"/>
        <dbReference type="ChEBI" id="CHEBI:15378"/>
        <dbReference type="ChEBI" id="CHEBI:30616"/>
        <dbReference type="ChEBI" id="CHEBI:43474"/>
        <dbReference type="ChEBI" id="CHEBI:456216"/>
        <dbReference type="EC" id="5.6.2.3"/>
    </reaction>
</comment>
<dbReference type="Proteomes" id="UP000235145">
    <property type="component" value="Unassembled WGS sequence"/>
</dbReference>
<dbReference type="Gene3D" id="3.40.50.300">
    <property type="entry name" value="P-loop containing nucleotide triphosphate hydrolases"/>
    <property type="match status" value="1"/>
</dbReference>
<dbReference type="PANTHER" id="PTHR10492">
    <property type="match status" value="1"/>
</dbReference>
<dbReference type="GO" id="GO:0005524">
    <property type="term" value="F:ATP binding"/>
    <property type="evidence" value="ECO:0007669"/>
    <property type="project" value="UniProtKB-KW"/>
</dbReference>
<dbReference type="InterPro" id="IPR010285">
    <property type="entry name" value="DNA_helicase_pif1-like_DEAD"/>
</dbReference>
<dbReference type="GO" id="GO:0000723">
    <property type="term" value="P:telomere maintenance"/>
    <property type="evidence" value="ECO:0007669"/>
    <property type="project" value="InterPro"/>
</dbReference>